<feature type="non-terminal residue" evidence="1">
    <location>
        <position position="1"/>
    </location>
</feature>
<evidence type="ECO:0000313" key="2">
    <source>
        <dbReference type="Proteomes" id="UP001432322"/>
    </source>
</evidence>
<proteinExistence type="predicted"/>
<keyword evidence="2" id="KW-1185">Reference proteome</keyword>
<gene>
    <name evidence="1" type="ORF">PFISCL1PPCAC_8899</name>
</gene>
<dbReference type="Proteomes" id="UP001432322">
    <property type="component" value="Unassembled WGS sequence"/>
</dbReference>
<name>A0AAV5VD47_9BILA</name>
<sequence>TDINAETLFRPLAKVFRKATFKDIKVCFSAHKDAPFELINSILLRGRDMSKSTLRLSWTETASKQDISKARQFLLSLPKLDRFTVKWTGIMPLEASGATRRRLGEPLSRLGDDETLLHLAAHTRVLTGLRGDYSVRSLRDVFMMVLNSKFEDEKCVVIYAPADAVRALESRHEKRHDFDRHPKYGCINRATSTTMAVSDDPVAYVGAVTNEPATPYVRVTMCKVDFLTNCLIGDRFLDAWNP</sequence>
<organism evidence="1 2">
    <name type="scientific">Pristionchus fissidentatus</name>
    <dbReference type="NCBI Taxonomy" id="1538716"/>
    <lineage>
        <taxon>Eukaryota</taxon>
        <taxon>Metazoa</taxon>
        <taxon>Ecdysozoa</taxon>
        <taxon>Nematoda</taxon>
        <taxon>Chromadorea</taxon>
        <taxon>Rhabditida</taxon>
        <taxon>Rhabditina</taxon>
        <taxon>Diplogasteromorpha</taxon>
        <taxon>Diplogasteroidea</taxon>
        <taxon>Neodiplogasteridae</taxon>
        <taxon>Pristionchus</taxon>
    </lineage>
</organism>
<protein>
    <submittedName>
        <fullName evidence="1">Uncharacterized protein</fullName>
    </submittedName>
</protein>
<accession>A0AAV5VD47</accession>
<dbReference type="EMBL" id="BTSY01000003">
    <property type="protein sequence ID" value="GMT17602.1"/>
    <property type="molecule type" value="Genomic_DNA"/>
</dbReference>
<comment type="caution">
    <text evidence="1">The sequence shown here is derived from an EMBL/GenBank/DDBJ whole genome shotgun (WGS) entry which is preliminary data.</text>
</comment>
<reference evidence="1" key="1">
    <citation type="submission" date="2023-10" db="EMBL/GenBank/DDBJ databases">
        <title>Genome assembly of Pristionchus species.</title>
        <authorList>
            <person name="Yoshida K."/>
            <person name="Sommer R.J."/>
        </authorList>
    </citation>
    <scope>NUCLEOTIDE SEQUENCE</scope>
    <source>
        <strain evidence="1">RS5133</strain>
    </source>
</reference>
<evidence type="ECO:0000313" key="1">
    <source>
        <dbReference type="EMBL" id="GMT17602.1"/>
    </source>
</evidence>
<dbReference type="AlphaFoldDB" id="A0AAV5VD47"/>